<organism evidence="1 2">
    <name type="scientific">Fodinibius halophilus</name>
    <dbReference type="NCBI Taxonomy" id="1736908"/>
    <lineage>
        <taxon>Bacteria</taxon>
        <taxon>Pseudomonadati</taxon>
        <taxon>Balneolota</taxon>
        <taxon>Balneolia</taxon>
        <taxon>Balneolales</taxon>
        <taxon>Balneolaceae</taxon>
        <taxon>Fodinibius</taxon>
    </lineage>
</organism>
<name>A0A6M1T0G6_9BACT</name>
<sequence>MVATANEISYEEHLLVEEGQDIHEHQQQLLYEQSLKSGERIRVSITESLRASKHRSSPTCCVKHIKEATADHSVE</sequence>
<reference evidence="1 2" key="1">
    <citation type="submission" date="2020-02" db="EMBL/GenBank/DDBJ databases">
        <title>Aliifodinibius halophilus 2W32, complete genome.</title>
        <authorList>
            <person name="Li Y."/>
            <person name="Wu S."/>
        </authorList>
    </citation>
    <scope>NUCLEOTIDE SEQUENCE [LARGE SCALE GENOMIC DNA]</scope>
    <source>
        <strain evidence="1 2">2W32</strain>
    </source>
</reference>
<keyword evidence="2" id="KW-1185">Reference proteome</keyword>
<proteinExistence type="predicted"/>
<dbReference type="Proteomes" id="UP000479132">
    <property type="component" value="Unassembled WGS sequence"/>
</dbReference>
<accession>A0A6M1T0G6</accession>
<dbReference type="AlphaFoldDB" id="A0A6M1T0G6"/>
<evidence type="ECO:0000313" key="1">
    <source>
        <dbReference type="EMBL" id="NGP88976.1"/>
    </source>
</evidence>
<comment type="caution">
    <text evidence="1">The sequence shown here is derived from an EMBL/GenBank/DDBJ whole genome shotgun (WGS) entry which is preliminary data.</text>
</comment>
<dbReference type="RefSeq" id="WP_165269247.1">
    <property type="nucleotide sequence ID" value="NZ_JAALLS010000014.1"/>
</dbReference>
<gene>
    <name evidence="1" type="ORF">G3569_11460</name>
</gene>
<protein>
    <submittedName>
        <fullName evidence="1">Uncharacterized protein</fullName>
    </submittedName>
</protein>
<evidence type="ECO:0000313" key="2">
    <source>
        <dbReference type="Proteomes" id="UP000479132"/>
    </source>
</evidence>
<dbReference type="EMBL" id="JAALLS010000014">
    <property type="protein sequence ID" value="NGP88976.1"/>
    <property type="molecule type" value="Genomic_DNA"/>
</dbReference>